<dbReference type="Gene3D" id="2.60.220.30">
    <property type="match status" value="1"/>
</dbReference>
<comment type="caution">
    <text evidence="3">The sequence shown here is derived from an EMBL/GenBank/DDBJ whole genome shotgun (WGS) entry which is preliminary data.</text>
</comment>
<keyword evidence="4" id="KW-1185">Reference proteome</keyword>
<keyword evidence="1" id="KW-0393">Immunoglobulin domain</keyword>
<dbReference type="GO" id="GO:0005886">
    <property type="term" value="C:plasma membrane"/>
    <property type="evidence" value="ECO:0007669"/>
    <property type="project" value="UniProtKB-SubCell"/>
</dbReference>
<protein>
    <recommendedName>
        <fullName evidence="1">Netrin receptor UNC5</fullName>
    </recommendedName>
</protein>
<dbReference type="AlphaFoldDB" id="A0A3M6TA90"/>
<evidence type="ECO:0000313" key="4">
    <source>
        <dbReference type="Proteomes" id="UP000275408"/>
    </source>
</evidence>
<evidence type="ECO:0000256" key="1">
    <source>
        <dbReference type="RuleBase" id="RU367033"/>
    </source>
</evidence>
<dbReference type="OrthoDB" id="5956810at2759"/>
<evidence type="ECO:0000313" key="3">
    <source>
        <dbReference type="EMBL" id="RMX38228.1"/>
    </source>
</evidence>
<comment type="subcellular location">
    <subcellularLocation>
        <location evidence="1">Cell membrane</location>
        <topology evidence="1">Single-pass type I membrane protein</topology>
    </subcellularLocation>
</comment>
<sequence length="884" mass="99936">MPSILFCFLDENNKDATASKIVTSNGASLSVKGVTLTFPPGAVKDPVTIQLTLEEPYGYCYLIARCGLQNDLIFVAPIVNCQPNDQKFKTHITVEVTLNGKRANSHGDLLVLHGTRTGQSQKPNWEDITDKSKFDFETKELKVKVSHFSLIAVLARLTWVRTKEIVTRLNLMPFNYKLSVLLKSNRQQCPFDELALAFMSQDTYQEEYYRDHDDYAIMRLKKDGFEELSIDCRNSQEKNCIYNKEILTISIQLGEDYKPANNQQECFKVVVDSTAWWNAGHVIKLPLQVSNANSKIFYGKILVKGEYGHVRENKFCQQDLCGYVRHVLAVKRAIFDVKSVAQKLELPVETQQQVVACWQGEEEQLELAIQHWREKHGDAANPNNLKRALEELEPEGLRHQDSDLMKYFGREVEMLCSAVLRDCCIENATSKGEEKIQRTPSGLRGVTEEATLQNVTSVIQGAAHENNIFKLLNEVCYILEILCRNNNNDDRQEESRIQRWGSGVMMGDMLEFLEGFFQSTEARRLYKRLDLFSVSLRDIIKNPTDFEGSFLRDFHNVAVSLLKFAKFDPSHLVQFELKDPTNSINKQTRDDIKYDMSKEIYSQLFWMIKESEEILQLEATAHVHIGGHLLTIGAFEAVIVLPESRSEVVENAPITSFPVSFKSETDGDSGNLQVTLYSTQKDDISKALEYLQIFSEQTEIKETSLKLVNVARAGTDVRLRLIHRWGSGTIEVESNSFEPQPLGYSSPEAQQNLEITDSMNNQKYQTALYIALDESDQPAVRESSLLSGTSERFADNHNSGSNFMTGSSSAELIPFPPSTTMPTVINVNNYFNHTVNMEGHVCVAGENPSLNVQAPSSAVQRYVHLHSGAIFNNCAECSGSEIYC</sequence>
<dbReference type="Pfam" id="PF00791">
    <property type="entry name" value="ZU5"/>
    <property type="match status" value="1"/>
</dbReference>
<reference evidence="3 4" key="1">
    <citation type="journal article" date="2018" name="Sci. Rep.">
        <title>Comparative analysis of the Pocillopora damicornis genome highlights role of immune system in coral evolution.</title>
        <authorList>
            <person name="Cunning R."/>
            <person name="Bay R.A."/>
            <person name="Gillette P."/>
            <person name="Baker A.C."/>
            <person name="Traylor-Knowles N."/>
        </authorList>
    </citation>
    <scope>NUCLEOTIDE SEQUENCE [LARGE SCALE GENOMIC DNA]</scope>
    <source>
        <strain evidence="3">RSMAS</strain>
        <tissue evidence="3">Whole animal</tissue>
    </source>
</reference>
<name>A0A3M6TA90_POCDA</name>
<dbReference type="GO" id="GO:0005042">
    <property type="term" value="F:netrin receptor activity"/>
    <property type="evidence" value="ECO:0007669"/>
    <property type="project" value="UniProtKB-UniRule"/>
</dbReference>
<dbReference type="InterPro" id="IPR000906">
    <property type="entry name" value="ZU5_dom"/>
</dbReference>
<keyword evidence="1" id="KW-0217">Developmental protein</keyword>
<organism evidence="3 4">
    <name type="scientific">Pocillopora damicornis</name>
    <name type="common">Cauliflower coral</name>
    <name type="synonym">Millepora damicornis</name>
    <dbReference type="NCBI Taxonomy" id="46731"/>
    <lineage>
        <taxon>Eukaryota</taxon>
        <taxon>Metazoa</taxon>
        <taxon>Cnidaria</taxon>
        <taxon>Anthozoa</taxon>
        <taxon>Hexacorallia</taxon>
        <taxon>Scleractinia</taxon>
        <taxon>Astrocoeniina</taxon>
        <taxon>Pocilloporidae</taxon>
        <taxon>Pocillopora</taxon>
    </lineage>
</organism>
<comment type="function">
    <text evidence="1">Receptor for netrin required for axon guidance. Mediates axon repulsion of neuronal growth cones in the developing nervous system upon ligand binding.</text>
</comment>
<proteinExistence type="inferred from homology"/>
<dbReference type="InterPro" id="IPR037936">
    <property type="entry name" value="UNC5A-D"/>
</dbReference>
<gene>
    <name evidence="3" type="ORF">pdam_00003389</name>
</gene>
<feature type="domain" description="ZU5" evidence="2">
    <location>
        <begin position="18"/>
        <end position="100"/>
    </location>
</feature>
<comment type="similarity">
    <text evidence="1">Belongs to the unc-5 family.</text>
</comment>
<keyword evidence="1" id="KW-0675">Receptor</keyword>
<dbReference type="Proteomes" id="UP000275408">
    <property type="component" value="Unassembled WGS sequence"/>
</dbReference>
<accession>A0A3M6TA90</accession>
<dbReference type="PANTHER" id="PTHR12582:SF41">
    <property type="entry name" value="UNC5C-LIKE PROTEIN"/>
    <property type="match status" value="1"/>
</dbReference>
<dbReference type="EMBL" id="RCHS01004038">
    <property type="protein sequence ID" value="RMX38228.1"/>
    <property type="molecule type" value="Genomic_DNA"/>
</dbReference>
<dbReference type="PANTHER" id="PTHR12582">
    <property type="entry name" value="NETRIN RECEPTOR UNC5"/>
    <property type="match status" value="1"/>
</dbReference>
<evidence type="ECO:0000259" key="2">
    <source>
        <dbReference type="Pfam" id="PF00791"/>
    </source>
</evidence>